<evidence type="ECO:0000313" key="1">
    <source>
        <dbReference type="EMBL" id="ATW61911.1"/>
    </source>
</evidence>
<protein>
    <submittedName>
        <fullName evidence="1">Uncharacterized protein</fullName>
    </submittedName>
</protein>
<name>A0A2H4PGY3_9CAUD</name>
<keyword evidence="2" id="KW-1185">Reference proteome</keyword>
<proteinExistence type="predicted"/>
<sequence length="37" mass="4362">MEDEVKLYICSDCGELSECHWECPTCESDDLMEYEPE</sequence>
<gene>
    <name evidence="1" type="ORF">CPT_Sugarland_084</name>
</gene>
<reference evidence="1 2" key="1">
    <citation type="journal article" date="2018" name="Microbiol. Resour. Announc.">
        <title>Complete Genome Sequence of Klebsiella pneumoniae Siphophage Sugarland.</title>
        <authorList>
            <person name="Erickson S.G."/>
            <person name="Lessor L."/>
            <person name="O'Leary C.J."/>
            <person name="Gill J.J."/>
            <person name="Liu M."/>
        </authorList>
    </citation>
    <scope>NUCLEOTIDE SEQUENCE [LARGE SCALE GENOMIC DNA]</scope>
</reference>
<organism evidence="1 2">
    <name type="scientific">Klebsiella phage Sugarland</name>
    <dbReference type="NCBI Taxonomy" id="2053603"/>
    <lineage>
        <taxon>Viruses</taxon>
        <taxon>Duplodnaviria</taxon>
        <taxon>Heunggongvirae</taxon>
        <taxon>Uroviricota</taxon>
        <taxon>Caudoviricetes</taxon>
        <taxon>Demerecviridae</taxon>
        <taxon>Sugarlandvirus</taxon>
        <taxon>Sugarlandvirus sugarland</taxon>
    </lineage>
</organism>
<dbReference type="EMBL" id="MG459987">
    <property type="protein sequence ID" value="ATW61911.1"/>
    <property type="molecule type" value="Genomic_DNA"/>
</dbReference>
<dbReference type="Proteomes" id="UP000241037">
    <property type="component" value="Segment"/>
</dbReference>
<evidence type="ECO:0000313" key="2">
    <source>
        <dbReference type="Proteomes" id="UP000241037"/>
    </source>
</evidence>
<accession>A0A2H4PGY3</accession>